<reference evidence="1" key="1">
    <citation type="submission" date="2014-09" db="EMBL/GenBank/DDBJ databases">
        <authorList>
            <person name="Magalhaes I.L.F."/>
            <person name="Oliveira U."/>
            <person name="Santos F.R."/>
            <person name="Vidigal T.H.D.A."/>
            <person name="Brescovit A.D."/>
            <person name="Santos A.J."/>
        </authorList>
    </citation>
    <scope>NUCLEOTIDE SEQUENCE</scope>
    <source>
        <tissue evidence="1">Shoot tissue taken approximately 20 cm above the soil surface</tissue>
    </source>
</reference>
<evidence type="ECO:0000313" key="1">
    <source>
        <dbReference type="EMBL" id="JAE05064.1"/>
    </source>
</evidence>
<proteinExistence type="predicted"/>
<accession>A0A0A9F1H8</accession>
<organism evidence="1">
    <name type="scientific">Arundo donax</name>
    <name type="common">Giant reed</name>
    <name type="synonym">Donax arundinaceus</name>
    <dbReference type="NCBI Taxonomy" id="35708"/>
    <lineage>
        <taxon>Eukaryota</taxon>
        <taxon>Viridiplantae</taxon>
        <taxon>Streptophyta</taxon>
        <taxon>Embryophyta</taxon>
        <taxon>Tracheophyta</taxon>
        <taxon>Spermatophyta</taxon>
        <taxon>Magnoliopsida</taxon>
        <taxon>Liliopsida</taxon>
        <taxon>Poales</taxon>
        <taxon>Poaceae</taxon>
        <taxon>PACMAD clade</taxon>
        <taxon>Arundinoideae</taxon>
        <taxon>Arundineae</taxon>
        <taxon>Arundo</taxon>
    </lineage>
</organism>
<dbReference type="AlphaFoldDB" id="A0A0A9F1H8"/>
<dbReference type="EMBL" id="GBRH01192832">
    <property type="protein sequence ID" value="JAE05064.1"/>
    <property type="molecule type" value="Transcribed_RNA"/>
</dbReference>
<name>A0A0A9F1H8_ARUDO</name>
<sequence>MPRVPVLFQSCTQEHSRNRIQSLPGHQILHQHLENKQMTNPREYNGFHPEEDIRNEPLPIRLGLDALINRTIFSSPHLRKLALLGLFPPPDRPPPCTRRLIKGGNAKEEEMGTHTACPPLQHLLAALPWSARRRRGRIFCAESGQETFCAESEKASPHSIAGRTPP</sequence>
<reference evidence="1" key="2">
    <citation type="journal article" date="2015" name="Data Brief">
        <title>Shoot transcriptome of the giant reed, Arundo donax.</title>
        <authorList>
            <person name="Barrero R.A."/>
            <person name="Guerrero F.D."/>
            <person name="Moolhuijzen P."/>
            <person name="Goolsby J.A."/>
            <person name="Tidwell J."/>
            <person name="Bellgard S.E."/>
            <person name="Bellgard M.I."/>
        </authorList>
    </citation>
    <scope>NUCLEOTIDE SEQUENCE</scope>
    <source>
        <tissue evidence="1">Shoot tissue taken approximately 20 cm above the soil surface</tissue>
    </source>
</reference>
<protein>
    <submittedName>
        <fullName evidence="1">Uncharacterized protein</fullName>
    </submittedName>
</protein>